<keyword evidence="7 8" id="KW-0378">Hydrolase</keyword>
<dbReference type="OrthoDB" id="10252235at2759"/>
<dbReference type="FunFam" id="3.60.21.10:FF:000020">
    <property type="entry name" value="NT5E isoform 4"/>
    <property type="match status" value="1"/>
</dbReference>
<evidence type="ECO:0000256" key="8">
    <source>
        <dbReference type="RuleBase" id="RU362119"/>
    </source>
</evidence>
<dbReference type="Gene3D" id="3.90.780.10">
    <property type="entry name" value="5'-Nucleotidase, C-terminal domain"/>
    <property type="match status" value="2"/>
</dbReference>
<evidence type="ECO:0000256" key="3">
    <source>
        <dbReference type="ARBA" id="ARBA00012643"/>
    </source>
</evidence>
<dbReference type="GO" id="GO:0008253">
    <property type="term" value="F:5'-nucleotidase activity"/>
    <property type="evidence" value="ECO:0007669"/>
    <property type="project" value="UniProtKB-EC"/>
</dbReference>
<dbReference type="GO" id="GO:0005886">
    <property type="term" value="C:plasma membrane"/>
    <property type="evidence" value="ECO:0007669"/>
    <property type="project" value="TreeGrafter"/>
</dbReference>
<keyword evidence="12" id="KW-1185">Reference proteome</keyword>
<feature type="domain" description="5'-Nucleotidase C-terminal" evidence="10">
    <location>
        <begin position="494"/>
        <end position="556"/>
    </location>
</feature>
<dbReference type="CDD" id="cd07409">
    <property type="entry name" value="MPP_CD73_N"/>
    <property type="match status" value="1"/>
</dbReference>
<keyword evidence="4" id="KW-0479">Metal-binding</keyword>
<evidence type="ECO:0000256" key="6">
    <source>
        <dbReference type="ARBA" id="ARBA00022741"/>
    </source>
</evidence>
<reference evidence="11" key="1">
    <citation type="submission" date="2021-10" db="EMBL/GenBank/DDBJ databases">
        <title>Tropical sea cucumber genome reveals ecological adaptation and Cuvierian tubules defense mechanism.</title>
        <authorList>
            <person name="Chen T."/>
        </authorList>
    </citation>
    <scope>NUCLEOTIDE SEQUENCE</scope>
    <source>
        <strain evidence="11">Nanhai2018</strain>
        <tissue evidence="11">Muscle</tissue>
    </source>
</reference>
<name>A0A9Q1BEP7_HOLLE</name>
<dbReference type="PANTHER" id="PTHR11575:SF24">
    <property type="entry name" value="5'-NUCLEOTIDASE"/>
    <property type="match status" value="1"/>
</dbReference>
<dbReference type="InterPro" id="IPR004843">
    <property type="entry name" value="Calcineurin-like_PHP"/>
</dbReference>
<accession>A0A9Q1BEP7</accession>
<dbReference type="InterPro" id="IPR006179">
    <property type="entry name" value="5_nucleotidase/apyrase"/>
</dbReference>
<dbReference type="GO" id="GO:0000166">
    <property type="term" value="F:nucleotide binding"/>
    <property type="evidence" value="ECO:0007669"/>
    <property type="project" value="UniProtKB-KW"/>
</dbReference>
<feature type="chain" id="PRO_5040532315" description="5'-nucleotidase" evidence="8">
    <location>
        <begin position="22"/>
        <end position="623"/>
    </location>
</feature>
<proteinExistence type="inferred from homology"/>
<sequence>MQFCRSLSFILLLVMFSGGRCTYDLTIMHTNDVHARFEQFNRFGADCSEDDEAEGACFGGVARRVTKIKEIRATYDNTLLLDGGDQFQGTQWFYFYQGRATSHFMNRLGYDAMAIGNHEFDLGNAKLIEFLRNVTFPVLSSNIDASSEPELEALFQKSVVLSVSGEMIGIVGYTFYKTPEISKPSSSLIFNEEIPSIQAEVNKLMNSGVNKIIALGHSGYDIDIEIAKKTVGIDIIVGGHSDTFLYSGTPPTDDVVIGPYPTIIIPENSPEDQVLVVQDFTFAKFLGFLQVTFDESGKIISHNGNPILLDETVDEDPDTLTEINKFSETFKNLSRTALGETYVLLVGEKVTCRTQECNLGDVVADAMLESLVSYQSEESWSDVSISILNGGGIRTTVGQGVITIADVTAVLPFQGTFDVFDLQGKYLLEALENSVYYYNDTSLWGRFLQVSEAEIKLITCGGGHFGSHLGLEWILVDLAKSLALASTRTLTRDLAKSRILVTYNLTKLPGYRVVSVEVRCAACPVPKYELLDLDKTYRIVAPSYIVGGGDGYTMVADNLRNHQTGNLDSSVLGDYIQKYSPILQGIERRIMFVEEKSNLATKNSISLFCIYMVTLAIYETFIY</sequence>
<dbReference type="PRINTS" id="PR01607">
    <property type="entry name" value="APYRASEFAMLY"/>
</dbReference>
<evidence type="ECO:0000256" key="7">
    <source>
        <dbReference type="ARBA" id="ARBA00022801"/>
    </source>
</evidence>
<evidence type="ECO:0000256" key="4">
    <source>
        <dbReference type="ARBA" id="ARBA00022723"/>
    </source>
</evidence>
<dbReference type="PROSITE" id="PS00785">
    <property type="entry name" value="5_NUCLEOTIDASE_1"/>
    <property type="match status" value="1"/>
</dbReference>
<dbReference type="Proteomes" id="UP001152320">
    <property type="component" value="Chromosome 19"/>
</dbReference>
<evidence type="ECO:0000259" key="10">
    <source>
        <dbReference type="Pfam" id="PF02872"/>
    </source>
</evidence>
<dbReference type="Pfam" id="PF02872">
    <property type="entry name" value="5_nucleotid_C"/>
    <property type="match status" value="2"/>
</dbReference>
<evidence type="ECO:0000313" key="11">
    <source>
        <dbReference type="EMBL" id="KAJ8023885.1"/>
    </source>
</evidence>
<dbReference type="SUPFAM" id="SSF56300">
    <property type="entry name" value="Metallo-dependent phosphatases"/>
    <property type="match status" value="1"/>
</dbReference>
<dbReference type="InterPro" id="IPR008334">
    <property type="entry name" value="5'-Nucleotdase_C"/>
</dbReference>
<dbReference type="PROSITE" id="PS00786">
    <property type="entry name" value="5_NUCLEOTIDASE_2"/>
    <property type="match status" value="1"/>
</dbReference>
<keyword evidence="6 8" id="KW-0547">Nucleotide-binding</keyword>
<dbReference type="Pfam" id="PF00149">
    <property type="entry name" value="Metallophos"/>
    <property type="match status" value="1"/>
</dbReference>
<organism evidence="11 12">
    <name type="scientific">Holothuria leucospilota</name>
    <name type="common">Black long sea cucumber</name>
    <name type="synonym">Mertensiothuria leucospilota</name>
    <dbReference type="NCBI Taxonomy" id="206669"/>
    <lineage>
        <taxon>Eukaryota</taxon>
        <taxon>Metazoa</taxon>
        <taxon>Echinodermata</taxon>
        <taxon>Eleutherozoa</taxon>
        <taxon>Echinozoa</taxon>
        <taxon>Holothuroidea</taxon>
        <taxon>Aspidochirotacea</taxon>
        <taxon>Aspidochirotida</taxon>
        <taxon>Holothuriidae</taxon>
        <taxon>Holothuria</taxon>
    </lineage>
</organism>
<evidence type="ECO:0000313" key="12">
    <source>
        <dbReference type="Proteomes" id="UP001152320"/>
    </source>
</evidence>
<feature type="signal peptide" evidence="8">
    <location>
        <begin position="1"/>
        <end position="21"/>
    </location>
</feature>
<dbReference type="Gene3D" id="3.60.21.10">
    <property type="match status" value="1"/>
</dbReference>
<keyword evidence="5 8" id="KW-0732">Signal</keyword>
<gene>
    <name evidence="11" type="ORF">HOLleu_36452</name>
</gene>
<dbReference type="AlphaFoldDB" id="A0A9Q1BEP7"/>
<dbReference type="GO" id="GO:0046872">
    <property type="term" value="F:metal ion binding"/>
    <property type="evidence" value="ECO:0007669"/>
    <property type="project" value="UniProtKB-KW"/>
</dbReference>
<evidence type="ECO:0000256" key="1">
    <source>
        <dbReference type="ARBA" id="ARBA00000815"/>
    </source>
</evidence>
<dbReference type="InterPro" id="IPR029052">
    <property type="entry name" value="Metallo-depent_PP-like"/>
</dbReference>
<dbReference type="SUPFAM" id="SSF55816">
    <property type="entry name" value="5'-nucleotidase (syn. UDP-sugar hydrolase), C-terminal domain"/>
    <property type="match status" value="1"/>
</dbReference>
<protein>
    <recommendedName>
        <fullName evidence="3">5'-nucleotidase</fullName>
        <ecNumber evidence="3">3.1.3.5</ecNumber>
    </recommendedName>
</protein>
<dbReference type="EMBL" id="JAIZAY010000019">
    <property type="protein sequence ID" value="KAJ8023885.1"/>
    <property type="molecule type" value="Genomic_DNA"/>
</dbReference>
<comment type="similarity">
    <text evidence="2 8">Belongs to the 5'-nucleotidase family.</text>
</comment>
<dbReference type="EC" id="3.1.3.5" evidence="3"/>
<dbReference type="InterPro" id="IPR036907">
    <property type="entry name" value="5'-Nucleotdase_C_sf"/>
</dbReference>
<feature type="domain" description="Calcineurin-like phosphoesterase" evidence="9">
    <location>
        <begin position="26"/>
        <end position="241"/>
    </location>
</feature>
<feature type="domain" description="5'-Nucleotidase C-terminal" evidence="10">
    <location>
        <begin position="350"/>
        <end position="456"/>
    </location>
</feature>
<dbReference type="GO" id="GO:0006196">
    <property type="term" value="P:AMP catabolic process"/>
    <property type="evidence" value="ECO:0007669"/>
    <property type="project" value="TreeGrafter"/>
</dbReference>
<evidence type="ECO:0000256" key="2">
    <source>
        <dbReference type="ARBA" id="ARBA00006654"/>
    </source>
</evidence>
<comment type="caution">
    <text evidence="11">The sequence shown here is derived from an EMBL/GenBank/DDBJ whole genome shotgun (WGS) entry which is preliminary data.</text>
</comment>
<evidence type="ECO:0000256" key="5">
    <source>
        <dbReference type="ARBA" id="ARBA00022729"/>
    </source>
</evidence>
<dbReference type="InterPro" id="IPR006146">
    <property type="entry name" value="5'-Nucleotdase_CS"/>
</dbReference>
<dbReference type="PANTHER" id="PTHR11575">
    <property type="entry name" value="5'-NUCLEOTIDASE-RELATED"/>
    <property type="match status" value="1"/>
</dbReference>
<comment type="catalytic activity">
    <reaction evidence="1">
        <text>a ribonucleoside 5'-phosphate + H2O = a ribonucleoside + phosphate</text>
        <dbReference type="Rhea" id="RHEA:12484"/>
        <dbReference type="ChEBI" id="CHEBI:15377"/>
        <dbReference type="ChEBI" id="CHEBI:18254"/>
        <dbReference type="ChEBI" id="CHEBI:43474"/>
        <dbReference type="ChEBI" id="CHEBI:58043"/>
        <dbReference type="EC" id="3.1.3.5"/>
    </reaction>
</comment>
<evidence type="ECO:0000259" key="9">
    <source>
        <dbReference type="Pfam" id="PF00149"/>
    </source>
</evidence>